<gene>
    <name evidence="2" type="ORF">CLV71_101518</name>
</gene>
<reference evidence="2 3" key="1">
    <citation type="submission" date="2019-03" db="EMBL/GenBank/DDBJ databases">
        <title>Genomic Encyclopedia of Archaeal and Bacterial Type Strains, Phase II (KMG-II): from individual species to whole genera.</title>
        <authorList>
            <person name="Goeker M."/>
        </authorList>
    </citation>
    <scope>NUCLEOTIDE SEQUENCE [LARGE SCALE GENOMIC DNA]</scope>
    <source>
        <strain evidence="2 3">DSM 45499</strain>
    </source>
</reference>
<dbReference type="Proteomes" id="UP000294927">
    <property type="component" value="Unassembled WGS sequence"/>
</dbReference>
<organism evidence="2 3">
    <name type="scientific">Actinophytocola oryzae</name>
    <dbReference type="NCBI Taxonomy" id="502181"/>
    <lineage>
        <taxon>Bacteria</taxon>
        <taxon>Bacillati</taxon>
        <taxon>Actinomycetota</taxon>
        <taxon>Actinomycetes</taxon>
        <taxon>Pseudonocardiales</taxon>
        <taxon>Pseudonocardiaceae</taxon>
    </lineage>
</organism>
<feature type="region of interest" description="Disordered" evidence="1">
    <location>
        <begin position="35"/>
        <end position="68"/>
    </location>
</feature>
<proteinExistence type="predicted"/>
<evidence type="ECO:0000256" key="1">
    <source>
        <dbReference type="SAM" id="MobiDB-lite"/>
    </source>
</evidence>
<accession>A0A4R7W5V1</accession>
<dbReference type="AlphaFoldDB" id="A0A4R7W5V1"/>
<sequence length="68" mass="7272">MLDLGAASMPFRYDAHITFYSSDAVDPEALEFRQSTIGTETSAPNPARLDGRADQLVGHPVGHARGEG</sequence>
<dbReference type="EMBL" id="SOCP01000001">
    <property type="protein sequence ID" value="TDV57645.1"/>
    <property type="molecule type" value="Genomic_DNA"/>
</dbReference>
<feature type="compositionally biased region" description="Polar residues" evidence="1">
    <location>
        <begin position="35"/>
        <end position="44"/>
    </location>
</feature>
<comment type="caution">
    <text evidence="2">The sequence shown here is derived from an EMBL/GenBank/DDBJ whole genome shotgun (WGS) entry which is preliminary data.</text>
</comment>
<evidence type="ECO:0000313" key="2">
    <source>
        <dbReference type="EMBL" id="TDV57645.1"/>
    </source>
</evidence>
<keyword evidence="3" id="KW-1185">Reference proteome</keyword>
<name>A0A4R7W5V1_9PSEU</name>
<evidence type="ECO:0000313" key="3">
    <source>
        <dbReference type="Proteomes" id="UP000294927"/>
    </source>
</evidence>
<protein>
    <submittedName>
        <fullName evidence="2">Uncharacterized protein</fullName>
    </submittedName>
</protein>